<proteinExistence type="predicted"/>
<evidence type="ECO:0000313" key="2">
    <source>
        <dbReference type="Proteomes" id="UP000018958"/>
    </source>
</evidence>
<gene>
    <name evidence="1" type="ORF">F441_10672</name>
</gene>
<dbReference type="Proteomes" id="UP000018958">
    <property type="component" value="Unassembled WGS sequence"/>
</dbReference>
<name>W2WV22_PHYNI</name>
<dbReference type="EMBL" id="ANIX01002132">
    <property type="protein sequence ID" value="ETP14385.1"/>
    <property type="molecule type" value="Genomic_DNA"/>
</dbReference>
<accession>W2WV22</accession>
<protein>
    <submittedName>
        <fullName evidence="1">Uncharacterized protein</fullName>
    </submittedName>
</protein>
<dbReference type="AlphaFoldDB" id="W2WV22"/>
<evidence type="ECO:0000313" key="1">
    <source>
        <dbReference type="EMBL" id="ETP14385.1"/>
    </source>
</evidence>
<sequence>MKGDAIWKGLYFQKHADTDSARNVERGAGPARVPRARCHPENLVRLLMRHG</sequence>
<reference evidence="1 2" key="1">
    <citation type="submission" date="2013-11" db="EMBL/GenBank/DDBJ databases">
        <title>The Genome Sequence of Phytophthora parasitica CJ01A1.</title>
        <authorList>
            <consortium name="The Broad Institute Genomics Platform"/>
            <person name="Russ C."/>
            <person name="Tyler B."/>
            <person name="Panabieres F."/>
            <person name="Shan W."/>
            <person name="Tripathy S."/>
            <person name="Grunwald N."/>
            <person name="Machado M."/>
            <person name="Johnson C.S."/>
            <person name="Walker B."/>
            <person name="Young S.K."/>
            <person name="Zeng Q."/>
            <person name="Gargeya S."/>
            <person name="Fitzgerald M."/>
            <person name="Haas B."/>
            <person name="Abouelleil A."/>
            <person name="Allen A.W."/>
            <person name="Alvarado L."/>
            <person name="Arachchi H.M."/>
            <person name="Berlin A.M."/>
            <person name="Chapman S.B."/>
            <person name="Gainer-Dewar J."/>
            <person name="Goldberg J."/>
            <person name="Griggs A."/>
            <person name="Gujja S."/>
            <person name="Hansen M."/>
            <person name="Howarth C."/>
            <person name="Imamovic A."/>
            <person name="Ireland A."/>
            <person name="Larimer J."/>
            <person name="McCowan C."/>
            <person name="Murphy C."/>
            <person name="Pearson M."/>
            <person name="Poon T.W."/>
            <person name="Priest M."/>
            <person name="Roberts A."/>
            <person name="Saif S."/>
            <person name="Shea T."/>
            <person name="Sisk P."/>
            <person name="Sykes S."/>
            <person name="Wortman J."/>
            <person name="Nusbaum C."/>
            <person name="Birren B."/>
        </authorList>
    </citation>
    <scope>NUCLEOTIDE SEQUENCE [LARGE SCALE GENOMIC DNA]</scope>
    <source>
        <strain evidence="1 2">CJ01A1</strain>
    </source>
</reference>
<comment type="caution">
    <text evidence="1">The sequence shown here is derived from an EMBL/GenBank/DDBJ whole genome shotgun (WGS) entry which is preliminary data.</text>
</comment>
<organism evidence="1 2">
    <name type="scientific">Phytophthora nicotianae CJ01A1</name>
    <dbReference type="NCBI Taxonomy" id="1317063"/>
    <lineage>
        <taxon>Eukaryota</taxon>
        <taxon>Sar</taxon>
        <taxon>Stramenopiles</taxon>
        <taxon>Oomycota</taxon>
        <taxon>Peronosporomycetes</taxon>
        <taxon>Peronosporales</taxon>
        <taxon>Peronosporaceae</taxon>
        <taxon>Phytophthora</taxon>
    </lineage>
</organism>